<reference evidence="1" key="1">
    <citation type="journal article" date="2020" name="Stud. Mycol.">
        <title>101 Dothideomycetes genomes: a test case for predicting lifestyles and emergence of pathogens.</title>
        <authorList>
            <person name="Haridas S."/>
            <person name="Albert R."/>
            <person name="Binder M."/>
            <person name="Bloem J."/>
            <person name="Labutti K."/>
            <person name="Salamov A."/>
            <person name="Andreopoulos B."/>
            <person name="Baker S."/>
            <person name="Barry K."/>
            <person name="Bills G."/>
            <person name="Bluhm B."/>
            <person name="Cannon C."/>
            <person name="Castanera R."/>
            <person name="Culley D."/>
            <person name="Daum C."/>
            <person name="Ezra D."/>
            <person name="Gonzalez J."/>
            <person name="Henrissat B."/>
            <person name="Kuo A."/>
            <person name="Liang C."/>
            <person name="Lipzen A."/>
            <person name="Lutzoni F."/>
            <person name="Magnuson J."/>
            <person name="Mondo S."/>
            <person name="Nolan M."/>
            <person name="Ohm R."/>
            <person name="Pangilinan J."/>
            <person name="Park H.-J."/>
            <person name="Ramirez L."/>
            <person name="Alfaro M."/>
            <person name="Sun H."/>
            <person name="Tritt A."/>
            <person name="Yoshinaga Y."/>
            <person name="Zwiers L.-H."/>
            <person name="Turgeon B."/>
            <person name="Goodwin S."/>
            <person name="Spatafora J."/>
            <person name="Crous P."/>
            <person name="Grigoriev I."/>
        </authorList>
    </citation>
    <scope>NUCLEOTIDE SEQUENCE</scope>
    <source>
        <strain evidence="1">CBS 473.64</strain>
    </source>
</reference>
<gene>
    <name evidence="1" type="ORF">P280DRAFT_482086</name>
</gene>
<protein>
    <recommendedName>
        <fullName evidence="3">Aminoglycoside phosphotransferase domain-containing protein</fullName>
    </recommendedName>
</protein>
<proteinExistence type="predicted"/>
<dbReference type="AlphaFoldDB" id="A0A6A6RVC8"/>
<sequence>MCSWNIVKSIFKNWICLDKYRNPLVEAKIYSADLRESDIRYPRYDELSEDEIDFQQRWGLLLAIPDEAFFELSKRVFGSATAGTSEKYAVEDRTQGALHHFVIMNNGMSRFVIKTPVVGTRDRWKQEHGAILRSEAHTMMHIKNTLPISDPQGLQLPRKL</sequence>
<evidence type="ECO:0000313" key="2">
    <source>
        <dbReference type="Proteomes" id="UP000799753"/>
    </source>
</evidence>
<name>A0A6A6RVC8_9PLEO</name>
<accession>A0A6A6RVC8</accession>
<keyword evidence="2" id="KW-1185">Reference proteome</keyword>
<dbReference type="EMBL" id="MU006790">
    <property type="protein sequence ID" value="KAF2638178.1"/>
    <property type="molecule type" value="Genomic_DNA"/>
</dbReference>
<dbReference type="Proteomes" id="UP000799753">
    <property type="component" value="Unassembled WGS sequence"/>
</dbReference>
<organism evidence="1 2">
    <name type="scientific">Massarina eburnea CBS 473.64</name>
    <dbReference type="NCBI Taxonomy" id="1395130"/>
    <lineage>
        <taxon>Eukaryota</taxon>
        <taxon>Fungi</taxon>
        <taxon>Dikarya</taxon>
        <taxon>Ascomycota</taxon>
        <taxon>Pezizomycotina</taxon>
        <taxon>Dothideomycetes</taxon>
        <taxon>Pleosporomycetidae</taxon>
        <taxon>Pleosporales</taxon>
        <taxon>Massarineae</taxon>
        <taxon>Massarinaceae</taxon>
        <taxon>Massarina</taxon>
    </lineage>
</organism>
<dbReference type="OrthoDB" id="10003767at2759"/>
<evidence type="ECO:0000313" key="1">
    <source>
        <dbReference type="EMBL" id="KAF2638178.1"/>
    </source>
</evidence>
<evidence type="ECO:0008006" key="3">
    <source>
        <dbReference type="Google" id="ProtNLM"/>
    </source>
</evidence>